<comment type="caution">
    <text evidence="2">The sequence shown here is derived from an EMBL/GenBank/DDBJ whole genome shotgun (WGS) entry which is preliminary data.</text>
</comment>
<name>A0A367Z7E0_9BACT</name>
<dbReference type="InterPro" id="IPR000595">
    <property type="entry name" value="cNMP-bd_dom"/>
</dbReference>
<feature type="domain" description="Cyclic nucleotide-binding" evidence="1">
    <location>
        <begin position="7"/>
        <end position="108"/>
    </location>
</feature>
<dbReference type="InterPro" id="IPR018490">
    <property type="entry name" value="cNMP-bd_dom_sf"/>
</dbReference>
<dbReference type="PROSITE" id="PS50042">
    <property type="entry name" value="CNMP_BINDING_3"/>
    <property type="match status" value="1"/>
</dbReference>
<dbReference type="AlphaFoldDB" id="A0A367Z7E0"/>
<gene>
    <name evidence="2" type="ORF">OZSIB_1066</name>
</gene>
<dbReference type="Proteomes" id="UP000252355">
    <property type="component" value="Unassembled WGS sequence"/>
</dbReference>
<evidence type="ECO:0000313" key="2">
    <source>
        <dbReference type="EMBL" id="RCK74075.1"/>
    </source>
</evidence>
<organism evidence="2 3">
    <name type="scientific">Candidatus Ozemobacter sibiricus</name>
    <dbReference type="NCBI Taxonomy" id="2268124"/>
    <lineage>
        <taxon>Bacteria</taxon>
        <taxon>Candidatus Ozemobacteria</taxon>
        <taxon>Candidatus Ozemobacterales</taxon>
        <taxon>Candidatus Ozemobacteraceae</taxon>
        <taxon>Candidatus Ozemobacter</taxon>
    </lineage>
</organism>
<dbReference type="InterPro" id="IPR014710">
    <property type="entry name" value="RmlC-like_jellyroll"/>
</dbReference>
<dbReference type="SUPFAM" id="SSF51206">
    <property type="entry name" value="cAMP-binding domain-like"/>
    <property type="match status" value="1"/>
</dbReference>
<proteinExistence type="predicted"/>
<sequence length="180" mass="19851">MKKVLFILGELADSDVEWLIRRGKRRTVPQGAILVQEGKPIESLFIVVDGQFSVTLQALNNREIARIGAGEILGEISVIDSRPPSATVTARLESRVLEIARPDLLKALQTDTGFAARFYRAMAVFLADRLRGTIGVLGYGASTHLEEDKEYQDEIDTAVLDQVSLAGARFETILRRLRAG</sequence>
<dbReference type="Gene3D" id="2.60.120.10">
    <property type="entry name" value="Jelly Rolls"/>
    <property type="match status" value="1"/>
</dbReference>
<evidence type="ECO:0000259" key="1">
    <source>
        <dbReference type="PROSITE" id="PS50042"/>
    </source>
</evidence>
<evidence type="ECO:0000313" key="3">
    <source>
        <dbReference type="Proteomes" id="UP000252355"/>
    </source>
</evidence>
<dbReference type="CDD" id="cd00038">
    <property type="entry name" value="CAP_ED"/>
    <property type="match status" value="1"/>
</dbReference>
<dbReference type="Pfam" id="PF00027">
    <property type="entry name" value="cNMP_binding"/>
    <property type="match status" value="1"/>
</dbReference>
<reference evidence="2 3" key="1">
    <citation type="submission" date="2018-05" db="EMBL/GenBank/DDBJ databases">
        <title>A metagenomic window into the 2 km-deep terrestrial subsurface aquifer revealed taxonomically and functionally diverse microbial community comprising novel uncultured bacterial lineages.</title>
        <authorList>
            <person name="Kadnikov V.V."/>
            <person name="Mardanov A.V."/>
            <person name="Beletsky A.V."/>
            <person name="Banks D."/>
            <person name="Pimenov N.V."/>
            <person name="Frank Y.A."/>
            <person name="Karnachuk O.V."/>
            <person name="Ravin N.V."/>
        </authorList>
    </citation>
    <scope>NUCLEOTIDE SEQUENCE [LARGE SCALE GENOMIC DNA]</scope>
    <source>
        <strain evidence="2">BY5</strain>
    </source>
</reference>
<dbReference type="SMART" id="SM00100">
    <property type="entry name" value="cNMP"/>
    <property type="match status" value="1"/>
</dbReference>
<dbReference type="EMBL" id="QOQW01000046">
    <property type="protein sequence ID" value="RCK74075.1"/>
    <property type="molecule type" value="Genomic_DNA"/>
</dbReference>
<protein>
    <recommendedName>
        <fullName evidence="1">Cyclic nucleotide-binding domain-containing protein</fullName>
    </recommendedName>
</protein>
<accession>A0A367Z7E0</accession>